<dbReference type="InterPro" id="IPR025708">
    <property type="entry name" value="HSP15"/>
</dbReference>
<proteinExistence type="inferred from homology"/>
<dbReference type="GO" id="GO:0043023">
    <property type="term" value="F:ribosomal large subunit binding"/>
    <property type="evidence" value="ECO:0007669"/>
    <property type="project" value="InterPro"/>
</dbReference>
<dbReference type="Pfam" id="PF01479">
    <property type="entry name" value="S4"/>
    <property type="match status" value="1"/>
</dbReference>
<accession>A0A1R4IIZ4</accession>
<evidence type="ECO:0000256" key="5">
    <source>
        <dbReference type="SAM" id="MobiDB-lite"/>
    </source>
</evidence>
<dbReference type="Gene3D" id="3.10.290.10">
    <property type="entry name" value="RNA-binding S4 domain"/>
    <property type="match status" value="1"/>
</dbReference>
<reference evidence="8" key="1">
    <citation type="submission" date="2017-02" db="EMBL/GenBank/DDBJ databases">
        <authorList>
            <person name="Dridi B."/>
        </authorList>
    </citation>
    <scope>NUCLEOTIDE SEQUENCE [LARGE SCALE GENOMIC DNA]</scope>
    <source>
        <strain evidence="8">EB411</strain>
    </source>
</reference>
<dbReference type="PIRSF" id="PIRSF016821">
    <property type="entry name" value="HSP15"/>
    <property type="match status" value="1"/>
</dbReference>
<evidence type="ECO:0000256" key="3">
    <source>
        <dbReference type="ARBA" id="ARBA00023125"/>
    </source>
</evidence>
<feature type="region of interest" description="Disordered" evidence="5">
    <location>
        <begin position="98"/>
        <end position="128"/>
    </location>
</feature>
<name>A0A1R4IIZ4_9MICO</name>
<feature type="domain" description="RNA-binding S4" evidence="6">
    <location>
        <begin position="12"/>
        <end position="79"/>
    </location>
</feature>
<keyword evidence="8" id="KW-1185">Reference proteome</keyword>
<dbReference type="SMART" id="SM00363">
    <property type="entry name" value="S4"/>
    <property type="match status" value="1"/>
</dbReference>
<keyword evidence="7" id="KW-0346">Stress response</keyword>
<dbReference type="GO" id="GO:0034605">
    <property type="term" value="P:cellular response to heat"/>
    <property type="evidence" value="ECO:0007669"/>
    <property type="project" value="InterPro"/>
</dbReference>
<keyword evidence="3" id="KW-0238">DNA-binding</keyword>
<feature type="compositionally biased region" description="Basic and acidic residues" evidence="5">
    <location>
        <begin position="118"/>
        <end position="128"/>
    </location>
</feature>
<evidence type="ECO:0000313" key="7">
    <source>
        <dbReference type="EMBL" id="SJN19343.1"/>
    </source>
</evidence>
<gene>
    <name evidence="7" type="ORF">FM119_01855</name>
</gene>
<sequence>MATSVRDELSSVRIDSWITAVRLVKTRSLASDDCKAGRVSLNGSKAKPSQLVQIGDTVSVRRDGNTRIVEVTRLIAKRVGAAVAVECYVDKTPVAPPTGPTAAFAVRDRGAGRPTKRERREIGRLTGR</sequence>
<dbReference type="RefSeq" id="WP_179205151.1">
    <property type="nucleotide sequence ID" value="NZ_FUKR01000010.1"/>
</dbReference>
<keyword evidence="2 4" id="KW-0694">RNA-binding</keyword>
<dbReference type="GO" id="GO:0003727">
    <property type="term" value="F:single-stranded RNA binding"/>
    <property type="evidence" value="ECO:0007669"/>
    <property type="project" value="InterPro"/>
</dbReference>
<evidence type="ECO:0000256" key="4">
    <source>
        <dbReference type="PROSITE-ProRule" id="PRU00182"/>
    </source>
</evidence>
<dbReference type="PROSITE" id="PS50889">
    <property type="entry name" value="S4"/>
    <property type="match status" value="1"/>
</dbReference>
<evidence type="ECO:0000256" key="1">
    <source>
        <dbReference type="ARBA" id="ARBA00008396"/>
    </source>
</evidence>
<dbReference type="Proteomes" id="UP000196778">
    <property type="component" value="Unassembled WGS sequence"/>
</dbReference>
<dbReference type="SUPFAM" id="SSF55174">
    <property type="entry name" value="Alpha-L RNA-binding motif"/>
    <property type="match status" value="1"/>
</dbReference>
<dbReference type="GO" id="GO:0003677">
    <property type="term" value="F:DNA binding"/>
    <property type="evidence" value="ECO:0007669"/>
    <property type="project" value="UniProtKB-KW"/>
</dbReference>
<organism evidence="7 8">
    <name type="scientific">Mycetocola reblochoni REB411</name>
    <dbReference type="NCBI Taxonomy" id="1255698"/>
    <lineage>
        <taxon>Bacteria</taxon>
        <taxon>Bacillati</taxon>
        <taxon>Actinomycetota</taxon>
        <taxon>Actinomycetes</taxon>
        <taxon>Micrococcales</taxon>
        <taxon>Microbacteriaceae</taxon>
        <taxon>Mycetocola</taxon>
    </lineage>
</organism>
<dbReference type="InterPro" id="IPR002942">
    <property type="entry name" value="S4_RNA-bd"/>
</dbReference>
<comment type="similarity">
    <text evidence="1">Belongs to the HSP15 family.</text>
</comment>
<evidence type="ECO:0000256" key="2">
    <source>
        <dbReference type="ARBA" id="ARBA00022884"/>
    </source>
</evidence>
<dbReference type="EMBL" id="FUKR01000010">
    <property type="protein sequence ID" value="SJN19343.1"/>
    <property type="molecule type" value="Genomic_DNA"/>
</dbReference>
<evidence type="ECO:0000313" key="8">
    <source>
        <dbReference type="Proteomes" id="UP000196778"/>
    </source>
</evidence>
<dbReference type="AlphaFoldDB" id="A0A1R4IIZ4"/>
<dbReference type="CDD" id="cd00165">
    <property type="entry name" value="S4"/>
    <property type="match status" value="1"/>
</dbReference>
<evidence type="ECO:0000259" key="6">
    <source>
        <dbReference type="SMART" id="SM00363"/>
    </source>
</evidence>
<protein>
    <submittedName>
        <fullName evidence="7">Ribosome-associated heat shock protein implicated in the recycling of the 50S subunit (S4 paralog)</fullName>
    </submittedName>
</protein>
<dbReference type="InterPro" id="IPR036986">
    <property type="entry name" value="S4_RNA-bd_sf"/>
</dbReference>